<dbReference type="EMBL" id="BBPA01000013">
    <property type="protein sequence ID" value="GAL91807.1"/>
    <property type="molecule type" value="Genomic_DNA"/>
</dbReference>
<dbReference type="InterPro" id="IPR021801">
    <property type="entry name" value="DUF3370"/>
</dbReference>
<protein>
    <recommendedName>
        <fullName evidence="3">DUF3370 domain-containing protein</fullName>
    </recommendedName>
</protein>
<dbReference type="RefSeq" id="WP_045357209.1">
    <property type="nucleotide sequence ID" value="NZ_BBPA01000013.1"/>
</dbReference>
<accession>A0A0A1VPS6</accession>
<organism evidence="1 2">
    <name type="scientific">Microcystis aeruginosa NIES-44</name>
    <dbReference type="NCBI Taxonomy" id="449439"/>
    <lineage>
        <taxon>Bacteria</taxon>
        <taxon>Bacillati</taxon>
        <taxon>Cyanobacteriota</taxon>
        <taxon>Cyanophyceae</taxon>
        <taxon>Oscillatoriophycideae</taxon>
        <taxon>Chroococcales</taxon>
        <taxon>Microcystaceae</taxon>
        <taxon>Microcystis</taxon>
    </lineage>
</organism>
<evidence type="ECO:0008006" key="3">
    <source>
        <dbReference type="Google" id="ProtNLM"/>
    </source>
</evidence>
<reference evidence="2" key="1">
    <citation type="journal article" date="2015" name="Genome">
        <title>Whole Genome Sequence of the Non-Microcystin-Producing Microcystis aeruginosa Strain NIES-44.</title>
        <authorList>
            <person name="Okano K."/>
            <person name="Miyata N."/>
            <person name="Ozaki Y."/>
        </authorList>
    </citation>
    <scope>NUCLEOTIDE SEQUENCE [LARGE SCALE GENOMIC DNA]</scope>
    <source>
        <strain evidence="2">NIES-44</strain>
    </source>
</reference>
<proteinExistence type="predicted"/>
<gene>
    <name evidence="1" type="ORF">N44_00095</name>
</gene>
<evidence type="ECO:0000313" key="2">
    <source>
        <dbReference type="Proteomes" id="UP000030321"/>
    </source>
</evidence>
<dbReference type="AlphaFoldDB" id="A0A0A1VPS6"/>
<comment type="caution">
    <text evidence="1">The sequence shown here is derived from an EMBL/GenBank/DDBJ whole genome shotgun (WGS) entry which is preliminary data.</text>
</comment>
<dbReference type="Proteomes" id="UP000030321">
    <property type="component" value="Unassembled WGS sequence"/>
</dbReference>
<dbReference type="Pfam" id="PF11850">
    <property type="entry name" value="DUF3370"/>
    <property type="match status" value="1"/>
</dbReference>
<sequence>MLSFLPTILLAQSASVLPQIERKLITQYQEVRQLPGQLNDVLVFNSNSPEVVEKEGILLSTFPGKGKRYPIAHLNHPLQGRFDVFTHHIARQTDPNRNLHQGLIVTNPTSKNLVIRILQGVSYVTSADAPFVDLPSLVEDPNGRVFSGPGSRLASDIMRRRHDTQFPTQIVIPPGESRMLFDLVIPRSSARSTLLRLYSDGPVYMANLALYEVPQKVKIEDREIETFRPPTLEEWRTLLVRGDLAAPRDFPPTPPDQWSPGRRNFYGRVAGISVGSEWATRIVDPKGGINLTIPQPGQAFAYPLSTVTAATFGTRQIQSAPMLVRYPDTAFKAHGNYGVHYYLTLPLYNNTSKTQVVALSIQTPIKEDNYLDRLLFVEPVQGQVFFRGAVRVTYRNALGRTEERFFHLVQREGQQGEALVQIELPPGARRDVNLDFLYPPDATPPQVLSVKTLE</sequence>
<evidence type="ECO:0000313" key="1">
    <source>
        <dbReference type="EMBL" id="GAL91807.1"/>
    </source>
</evidence>
<name>A0A0A1VPS6_MICAE</name>